<feature type="compositionally biased region" description="Low complexity" evidence="9">
    <location>
        <begin position="167"/>
        <end position="178"/>
    </location>
</feature>
<evidence type="ECO:0000256" key="4">
    <source>
        <dbReference type="ARBA" id="ARBA00022833"/>
    </source>
</evidence>
<evidence type="ECO:0000313" key="12">
    <source>
        <dbReference type="Proteomes" id="UP000652761"/>
    </source>
</evidence>
<sequence>MDEEKPASTEGEHSVFTAPLAEVFLGGCAQASKKMSWQRRSWRSASEINRINMERRLRDHDYNGYHSTTHRETWSRGQYRSCLGGGGVDHTAPGNLLCGLSWPPRSYTCSFCKREFRSAQALGGHMNVHRRDRARLRESPPWEPPTSNLDPSPSPKPNPNPNPNPSLLPNRVLLPNLNHEPDPQLDDLDLSSTLPGEPPQVTRIFPLLQLPAVSRLSSSSSTAYGVESSSSKIRQAKSRKIMNAFSRVGEMKGLAGEDQVSSVLERKNAVKGLNMEIGVRGDLEELDLELRLGYA</sequence>
<evidence type="ECO:0000256" key="5">
    <source>
        <dbReference type="ARBA" id="ARBA00023015"/>
    </source>
</evidence>
<dbReference type="Pfam" id="PF13912">
    <property type="entry name" value="zf-C2H2_6"/>
    <property type="match status" value="1"/>
</dbReference>
<keyword evidence="3 8" id="KW-0863">Zinc-finger</keyword>
<evidence type="ECO:0000256" key="8">
    <source>
        <dbReference type="PROSITE-ProRule" id="PRU00042"/>
    </source>
</evidence>
<proteinExistence type="predicted"/>
<gene>
    <name evidence="11" type="ORF">Taro_049563</name>
</gene>
<dbReference type="PROSITE" id="PS50157">
    <property type="entry name" value="ZINC_FINGER_C2H2_2"/>
    <property type="match status" value="1"/>
</dbReference>
<dbReference type="InterPro" id="IPR013087">
    <property type="entry name" value="Znf_C2H2_type"/>
</dbReference>
<feature type="domain" description="C2H2-type" evidence="10">
    <location>
        <begin position="107"/>
        <end position="134"/>
    </location>
</feature>
<reference evidence="11" key="1">
    <citation type="submission" date="2017-07" db="EMBL/GenBank/DDBJ databases">
        <title>Taro Niue Genome Assembly and Annotation.</title>
        <authorList>
            <person name="Atibalentja N."/>
            <person name="Keating K."/>
            <person name="Fields C.J."/>
        </authorList>
    </citation>
    <scope>NUCLEOTIDE SEQUENCE</scope>
    <source>
        <strain evidence="11">Niue_2</strain>
        <tissue evidence="11">Leaf</tissue>
    </source>
</reference>
<dbReference type="InterPro" id="IPR052426">
    <property type="entry name" value="Plant_dev_regulator"/>
</dbReference>
<dbReference type="Proteomes" id="UP000652761">
    <property type="component" value="Unassembled WGS sequence"/>
</dbReference>
<evidence type="ECO:0000256" key="3">
    <source>
        <dbReference type="ARBA" id="ARBA00022771"/>
    </source>
</evidence>
<keyword evidence="7" id="KW-0539">Nucleus</keyword>
<dbReference type="SUPFAM" id="SSF57667">
    <property type="entry name" value="beta-beta-alpha zinc fingers"/>
    <property type="match status" value="1"/>
</dbReference>
<dbReference type="OrthoDB" id="1708403at2759"/>
<evidence type="ECO:0000256" key="2">
    <source>
        <dbReference type="ARBA" id="ARBA00022723"/>
    </source>
</evidence>
<protein>
    <recommendedName>
        <fullName evidence="10">C2H2-type domain-containing protein</fullName>
    </recommendedName>
</protein>
<dbReference type="InterPro" id="IPR036236">
    <property type="entry name" value="Znf_C2H2_sf"/>
</dbReference>
<dbReference type="Gene3D" id="3.30.160.60">
    <property type="entry name" value="Classic Zinc Finger"/>
    <property type="match status" value="1"/>
</dbReference>
<dbReference type="AlphaFoldDB" id="A0A843XBC1"/>
<dbReference type="PANTHER" id="PTHR45801:SF110">
    <property type="entry name" value="TRANSCRIPTIONAL REGULATOR SUPERMAN"/>
    <property type="match status" value="1"/>
</dbReference>
<feature type="region of interest" description="Disordered" evidence="9">
    <location>
        <begin position="127"/>
        <end position="196"/>
    </location>
</feature>
<accession>A0A843XBC1</accession>
<dbReference type="GO" id="GO:0008270">
    <property type="term" value="F:zinc ion binding"/>
    <property type="evidence" value="ECO:0007669"/>
    <property type="project" value="UniProtKB-KW"/>
</dbReference>
<evidence type="ECO:0000256" key="1">
    <source>
        <dbReference type="ARBA" id="ARBA00004123"/>
    </source>
</evidence>
<comment type="subcellular location">
    <subcellularLocation>
        <location evidence="1">Nucleus</location>
    </subcellularLocation>
</comment>
<keyword evidence="2" id="KW-0479">Metal-binding</keyword>
<organism evidence="11 12">
    <name type="scientific">Colocasia esculenta</name>
    <name type="common">Wild taro</name>
    <name type="synonym">Arum esculentum</name>
    <dbReference type="NCBI Taxonomy" id="4460"/>
    <lineage>
        <taxon>Eukaryota</taxon>
        <taxon>Viridiplantae</taxon>
        <taxon>Streptophyta</taxon>
        <taxon>Embryophyta</taxon>
        <taxon>Tracheophyta</taxon>
        <taxon>Spermatophyta</taxon>
        <taxon>Magnoliopsida</taxon>
        <taxon>Liliopsida</taxon>
        <taxon>Araceae</taxon>
        <taxon>Aroideae</taxon>
        <taxon>Colocasieae</taxon>
        <taxon>Colocasia</taxon>
    </lineage>
</organism>
<evidence type="ECO:0000256" key="7">
    <source>
        <dbReference type="ARBA" id="ARBA00023242"/>
    </source>
</evidence>
<evidence type="ECO:0000313" key="11">
    <source>
        <dbReference type="EMBL" id="MQM16605.1"/>
    </source>
</evidence>
<keyword evidence="5" id="KW-0805">Transcription regulation</keyword>
<dbReference type="EMBL" id="NMUH01007081">
    <property type="protein sequence ID" value="MQM16605.1"/>
    <property type="molecule type" value="Genomic_DNA"/>
</dbReference>
<keyword evidence="12" id="KW-1185">Reference proteome</keyword>
<evidence type="ECO:0000259" key="10">
    <source>
        <dbReference type="PROSITE" id="PS50157"/>
    </source>
</evidence>
<keyword evidence="6" id="KW-0804">Transcription</keyword>
<dbReference type="PROSITE" id="PS00028">
    <property type="entry name" value="ZINC_FINGER_C2H2_1"/>
    <property type="match status" value="1"/>
</dbReference>
<dbReference type="PANTHER" id="PTHR45801">
    <property type="entry name" value="OS07G0101800 PROTEIN"/>
    <property type="match status" value="1"/>
</dbReference>
<dbReference type="GO" id="GO:0005634">
    <property type="term" value="C:nucleus"/>
    <property type="evidence" value="ECO:0007669"/>
    <property type="project" value="UniProtKB-SubCell"/>
</dbReference>
<feature type="compositionally biased region" description="Pro residues" evidence="9">
    <location>
        <begin position="152"/>
        <end position="166"/>
    </location>
</feature>
<comment type="caution">
    <text evidence="11">The sequence shown here is derived from an EMBL/GenBank/DDBJ whole genome shotgun (WGS) entry which is preliminary data.</text>
</comment>
<evidence type="ECO:0000256" key="9">
    <source>
        <dbReference type="SAM" id="MobiDB-lite"/>
    </source>
</evidence>
<evidence type="ECO:0000256" key="6">
    <source>
        <dbReference type="ARBA" id="ARBA00023163"/>
    </source>
</evidence>
<name>A0A843XBC1_COLES</name>
<dbReference type="SMART" id="SM00355">
    <property type="entry name" value="ZnF_C2H2"/>
    <property type="match status" value="1"/>
</dbReference>
<keyword evidence="4" id="KW-0862">Zinc</keyword>